<organism evidence="1 2">
    <name type="scientific">Elysia crispata</name>
    <name type="common">lettuce slug</name>
    <dbReference type="NCBI Taxonomy" id="231223"/>
    <lineage>
        <taxon>Eukaryota</taxon>
        <taxon>Metazoa</taxon>
        <taxon>Spiralia</taxon>
        <taxon>Lophotrochozoa</taxon>
        <taxon>Mollusca</taxon>
        <taxon>Gastropoda</taxon>
        <taxon>Heterobranchia</taxon>
        <taxon>Euthyneura</taxon>
        <taxon>Panpulmonata</taxon>
        <taxon>Sacoglossa</taxon>
        <taxon>Placobranchoidea</taxon>
        <taxon>Plakobranchidae</taxon>
        <taxon>Elysia</taxon>
    </lineage>
</organism>
<dbReference type="Proteomes" id="UP001283361">
    <property type="component" value="Unassembled WGS sequence"/>
</dbReference>
<dbReference type="EMBL" id="JAWDGP010002131">
    <property type="protein sequence ID" value="KAK3785428.1"/>
    <property type="molecule type" value="Genomic_DNA"/>
</dbReference>
<protein>
    <submittedName>
        <fullName evidence="1">Uncharacterized protein</fullName>
    </submittedName>
</protein>
<proteinExistence type="predicted"/>
<evidence type="ECO:0000313" key="1">
    <source>
        <dbReference type="EMBL" id="KAK3785428.1"/>
    </source>
</evidence>
<reference evidence="1" key="1">
    <citation type="journal article" date="2023" name="G3 (Bethesda)">
        <title>A reference genome for the long-term kleptoplast-retaining sea slug Elysia crispata morphotype clarki.</title>
        <authorList>
            <person name="Eastman K.E."/>
            <person name="Pendleton A.L."/>
            <person name="Shaikh M.A."/>
            <person name="Suttiyut T."/>
            <person name="Ogas R."/>
            <person name="Tomko P."/>
            <person name="Gavelis G."/>
            <person name="Widhalm J.R."/>
            <person name="Wisecaver J.H."/>
        </authorList>
    </citation>
    <scope>NUCLEOTIDE SEQUENCE</scope>
    <source>
        <strain evidence="1">ECLA1</strain>
    </source>
</reference>
<comment type="caution">
    <text evidence="1">The sequence shown here is derived from an EMBL/GenBank/DDBJ whole genome shotgun (WGS) entry which is preliminary data.</text>
</comment>
<dbReference type="AlphaFoldDB" id="A0AAE1DXR4"/>
<name>A0AAE1DXR4_9GAST</name>
<sequence>MSLVRQCGLHTATVNRNLLTIVLWSPNLESRLITQLEVTTGHLSTFYAENVGGSATLATHPMALAKSVDFISFSVFEPDVFCSDVVQGRTCCPSSVSSADGSQAFLLRQGSAHRSGQMTRFSGISQT</sequence>
<evidence type="ECO:0000313" key="2">
    <source>
        <dbReference type="Proteomes" id="UP001283361"/>
    </source>
</evidence>
<accession>A0AAE1DXR4</accession>
<keyword evidence="2" id="KW-1185">Reference proteome</keyword>
<gene>
    <name evidence="1" type="ORF">RRG08_045182</name>
</gene>